<dbReference type="PANTHER" id="PTHR14859:SF15">
    <property type="entry name" value="ENDONUCLEASE_EXONUCLEASE_PHOSPHATASE DOMAIN-CONTAINING PROTEIN"/>
    <property type="match status" value="1"/>
</dbReference>
<keyword evidence="2" id="KW-0378">Hydrolase</keyword>
<dbReference type="GO" id="GO:0016020">
    <property type="term" value="C:membrane"/>
    <property type="evidence" value="ECO:0007669"/>
    <property type="project" value="GOC"/>
</dbReference>
<dbReference type="EMBL" id="CP002955">
    <property type="protein sequence ID" value="AEL26743.1"/>
    <property type="molecule type" value="Genomic_DNA"/>
</dbReference>
<dbReference type="OrthoDB" id="5447300at2"/>
<keyword evidence="2" id="KW-0255">Endonuclease</keyword>
<dbReference type="Gene3D" id="3.60.10.10">
    <property type="entry name" value="Endonuclease/exonuclease/phosphatase"/>
    <property type="match status" value="1"/>
</dbReference>
<proteinExistence type="predicted"/>
<dbReference type="InterPro" id="IPR051916">
    <property type="entry name" value="GPI-anchor_lipid_remodeler"/>
</dbReference>
<sequence length="267" mass="29783">MKRTFINTSIFSLGFFVFALLISGPIYGQKGKELKVMAYNIHHANPPSKPDLIDVEAIAKVINSSKPDLVALQEVDVNTKRSGVNLNQAKELASLTGMNFYFEPSMPYQGGGYGNAILSKFPIDKQFFHQLITEEKSEPRAILTVEVTLPGNQKLKFASTHLDFKSDAITALQAEDIVSYFKNDQIPVIIAGDFNAISASDAIQLLDKNFDRTCQGECPPTIPVNNPDKAIDFIFYRAHKDFVVKHHEVIVERYASDHLPVFAILSY</sequence>
<keyword evidence="2" id="KW-0269">Exonuclease</keyword>
<accession>G0J559</accession>
<evidence type="ECO:0000259" key="1">
    <source>
        <dbReference type="Pfam" id="PF03372"/>
    </source>
</evidence>
<dbReference type="InterPro" id="IPR005135">
    <property type="entry name" value="Endo/exonuclease/phosphatase"/>
</dbReference>
<dbReference type="Proteomes" id="UP000001635">
    <property type="component" value="Chromosome"/>
</dbReference>
<dbReference type="STRING" id="880070.Cycma_3015"/>
<dbReference type="GO" id="GO:0004527">
    <property type="term" value="F:exonuclease activity"/>
    <property type="evidence" value="ECO:0007669"/>
    <property type="project" value="UniProtKB-KW"/>
</dbReference>
<evidence type="ECO:0000313" key="3">
    <source>
        <dbReference type="Proteomes" id="UP000001635"/>
    </source>
</evidence>
<dbReference type="Pfam" id="PF03372">
    <property type="entry name" value="Exo_endo_phos"/>
    <property type="match status" value="1"/>
</dbReference>
<gene>
    <name evidence="2" type="ordered locus">Cycma_3015</name>
</gene>
<keyword evidence="2" id="KW-0540">Nuclease</keyword>
<dbReference type="GO" id="GO:0006506">
    <property type="term" value="P:GPI anchor biosynthetic process"/>
    <property type="evidence" value="ECO:0007669"/>
    <property type="project" value="TreeGrafter"/>
</dbReference>
<dbReference type="GO" id="GO:0004519">
    <property type="term" value="F:endonuclease activity"/>
    <property type="evidence" value="ECO:0007669"/>
    <property type="project" value="UniProtKB-KW"/>
</dbReference>
<evidence type="ECO:0000313" key="2">
    <source>
        <dbReference type="EMBL" id="AEL26743.1"/>
    </source>
</evidence>
<dbReference type="RefSeq" id="WP_014021033.1">
    <property type="nucleotide sequence ID" value="NC_015914.1"/>
</dbReference>
<dbReference type="SUPFAM" id="SSF56219">
    <property type="entry name" value="DNase I-like"/>
    <property type="match status" value="1"/>
</dbReference>
<dbReference type="AlphaFoldDB" id="G0J559"/>
<dbReference type="KEGG" id="cmr:Cycma_3015"/>
<feature type="domain" description="Endonuclease/exonuclease/phosphatase" evidence="1">
    <location>
        <begin position="37"/>
        <end position="258"/>
    </location>
</feature>
<name>G0J559_CYCMS</name>
<dbReference type="PANTHER" id="PTHR14859">
    <property type="entry name" value="CALCOFLUOR WHITE HYPERSENSITIVE PROTEIN PRECURSOR"/>
    <property type="match status" value="1"/>
</dbReference>
<dbReference type="InterPro" id="IPR036691">
    <property type="entry name" value="Endo/exonu/phosph_ase_sf"/>
</dbReference>
<keyword evidence="3" id="KW-1185">Reference proteome</keyword>
<dbReference type="HOGENOM" id="CLU_060500_4_1_10"/>
<organism evidence="2 3">
    <name type="scientific">Cyclobacterium marinum (strain ATCC 25205 / DSM 745 / LMG 13164 / NCIMB 1802)</name>
    <name type="common">Flectobacillus marinus</name>
    <dbReference type="NCBI Taxonomy" id="880070"/>
    <lineage>
        <taxon>Bacteria</taxon>
        <taxon>Pseudomonadati</taxon>
        <taxon>Bacteroidota</taxon>
        <taxon>Cytophagia</taxon>
        <taxon>Cytophagales</taxon>
        <taxon>Cyclobacteriaceae</taxon>
        <taxon>Cyclobacterium</taxon>
    </lineage>
</organism>
<protein>
    <submittedName>
        <fullName evidence="2">Endonuclease/exonuclease/phosphatase</fullName>
    </submittedName>
</protein>
<reference evidence="3" key="1">
    <citation type="submission" date="2011-07" db="EMBL/GenBank/DDBJ databases">
        <title>The complete genome of Cyclobacterium marinum DSM 745.</title>
        <authorList>
            <person name="Lucas S."/>
            <person name="Han J."/>
            <person name="Lapidus A."/>
            <person name="Bruce D."/>
            <person name="Goodwin L."/>
            <person name="Pitluck S."/>
            <person name="Peters L."/>
            <person name="Kyrpides N."/>
            <person name="Mavromatis K."/>
            <person name="Ivanova N."/>
            <person name="Ovchinnikova G."/>
            <person name="Chertkov O."/>
            <person name="Detter J.C."/>
            <person name="Tapia R."/>
            <person name="Han C."/>
            <person name="Land M."/>
            <person name="Hauser L."/>
            <person name="Markowitz V."/>
            <person name="Cheng J.-F."/>
            <person name="Hugenholtz P."/>
            <person name="Woyke T."/>
            <person name="Wu D."/>
            <person name="Tindall B."/>
            <person name="Schuetze A."/>
            <person name="Brambilla E."/>
            <person name="Klenk H.-P."/>
            <person name="Eisen J.A."/>
        </authorList>
    </citation>
    <scope>NUCLEOTIDE SEQUENCE [LARGE SCALE GENOMIC DNA]</scope>
    <source>
        <strain evidence="3">ATCC 25205 / DSM 745 / LMG 13164 / NCIMB 1802</strain>
    </source>
</reference>
<dbReference type="eggNOG" id="COG3568">
    <property type="taxonomic scope" value="Bacteria"/>
</dbReference>